<dbReference type="AlphaFoldDB" id="N9ETC9"/>
<gene>
    <name evidence="2" type="ORF">F938_01208</name>
</gene>
<accession>N9ETC9</accession>
<keyword evidence="1" id="KW-0732">Signal</keyword>
<feature type="signal peptide" evidence="1">
    <location>
        <begin position="1"/>
        <end position="18"/>
    </location>
</feature>
<comment type="caution">
    <text evidence="2">The sequence shown here is derived from an EMBL/GenBank/DDBJ whole genome shotgun (WGS) entry which is preliminary data.</text>
</comment>
<evidence type="ECO:0008006" key="4">
    <source>
        <dbReference type="Google" id="ProtNLM"/>
    </source>
</evidence>
<dbReference type="HOGENOM" id="CLU_163129_1_0_6"/>
<feature type="chain" id="PRO_5004141724" description="DUF2845 domain-containing protein" evidence="1">
    <location>
        <begin position="19"/>
        <end position="93"/>
    </location>
</feature>
<dbReference type="OrthoDB" id="6693340at2"/>
<keyword evidence="3" id="KW-1185">Reference proteome</keyword>
<dbReference type="EMBL" id="APQG01000017">
    <property type="protein sequence ID" value="ENV98149.1"/>
    <property type="molecule type" value="Genomic_DNA"/>
</dbReference>
<name>N9ETC9_ACIBZ</name>
<reference evidence="2 3" key="1">
    <citation type="submission" date="2013-02" db="EMBL/GenBank/DDBJ databases">
        <title>The Genome Sequence of Acinetobacter bereziniae CIP 70.12.</title>
        <authorList>
            <consortium name="The Broad Institute Genome Sequencing Platform"/>
            <consortium name="The Broad Institute Genome Sequencing Center for Infectious Disease"/>
            <person name="Cerqueira G."/>
            <person name="Feldgarden M."/>
            <person name="Courvalin P."/>
            <person name="Perichon B."/>
            <person name="Grillot-Courvalin C."/>
            <person name="Clermont D."/>
            <person name="Rocha E."/>
            <person name="Yoon E.-J."/>
            <person name="Nemec A."/>
            <person name="Walker B."/>
            <person name="Young S.K."/>
            <person name="Zeng Q."/>
            <person name="Gargeya S."/>
            <person name="Fitzgerald M."/>
            <person name="Haas B."/>
            <person name="Abouelleil A."/>
            <person name="Alvarado L."/>
            <person name="Arachchi H.M."/>
            <person name="Berlin A.M."/>
            <person name="Chapman S.B."/>
            <person name="Dewar J."/>
            <person name="Goldberg J."/>
            <person name="Griggs A."/>
            <person name="Gujja S."/>
            <person name="Hansen M."/>
            <person name="Howarth C."/>
            <person name="Imamovic A."/>
            <person name="Larimer J."/>
            <person name="McCowan C."/>
            <person name="Murphy C."/>
            <person name="Neiman D."/>
            <person name="Pearson M."/>
            <person name="Priest M."/>
            <person name="Roberts A."/>
            <person name="Saif S."/>
            <person name="Shea T."/>
            <person name="Sisk P."/>
            <person name="Sykes S."/>
            <person name="Wortman J."/>
            <person name="Nusbaum C."/>
            <person name="Birren B."/>
        </authorList>
    </citation>
    <scope>NUCLEOTIDE SEQUENCE [LARGE SCALE GENOMIC DNA]</scope>
    <source>
        <strain evidence="2 3">CIP 70.12</strain>
    </source>
</reference>
<dbReference type="Proteomes" id="UP000013251">
    <property type="component" value="Unassembled WGS sequence"/>
</dbReference>
<sequence>MKKLLLTLALLSSANAFAVDARSIRTTTDIVEYNDSVGTMMSKLGRPDGKYEYSGRDARGKLVFFTDFYYSIDGLKYTITVLEGKIYRIQWER</sequence>
<evidence type="ECO:0000256" key="1">
    <source>
        <dbReference type="SAM" id="SignalP"/>
    </source>
</evidence>
<protein>
    <recommendedName>
        <fullName evidence="4">DUF2845 domain-containing protein</fullName>
    </recommendedName>
</protein>
<proteinExistence type="predicted"/>
<organism evidence="2 3">
    <name type="scientific">Acinetobacter bereziniae LMG 1003 = CIP 70.12</name>
    <dbReference type="NCBI Taxonomy" id="981324"/>
    <lineage>
        <taxon>Bacteria</taxon>
        <taxon>Pseudomonadati</taxon>
        <taxon>Pseudomonadota</taxon>
        <taxon>Gammaproteobacteria</taxon>
        <taxon>Moraxellales</taxon>
        <taxon>Moraxellaceae</taxon>
        <taxon>Acinetobacter</taxon>
    </lineage>
</organism>
<evidence type="ECO:0000313" key="3">
    <source>
        <dbReference type="Proteomes" id="UP000013251"/>
    </source>
</evidence>
<dbReference type="RefSeq" id="WP_005030310.1">
    <property type="nucleotide sequence ID" value="NZ_KB849755.1"/>
</dbReference>
<dbReference type="PATRIC" id="fig|1217650.3.peg.1184"/>
<evidence type="ECO:0000313" key="2">
    <source>
        <dbReference type="EMBL" id="ENV98149.1"/>
    </source>
</evidence>